<sequence length="107" mass="11739">MCSTAHYSKLSASVWSRLTVASVPMARRAQLPSRFCRFGFPQPQSPVVIFWGLSAFGVSSSQSTVVGRVLLSSEFCQRWSPDIFRVLSPSASLPLLTTPNKSRTSIT</sequence>
<name>A0AAE1EVH2_PETCI</name>
<gene>
    <name evidence="1" type="ORF">Pcinc_031767</name>
</gene>
<evidence type="ECO:0000313" key="2">
    <source>
        <dbReference type="Proteomes" id="UP001286313"/>
    </source>
</evidence>
<accession>A0AAE1EVH2</accession>
<dbReference type="EMBL" id="JAWQEG010004262">
    <property type="protein sequence ID" value="KAK3862365.1"/>
    <property type="molecule type" value="Genomic_DNA"/>
</dbReference>
<dbReference type="AlphaFoldDB" id="A0AAE1EVH2"/>
<proteinExistence type="predicted"/>
<protein>
    <submittedName>
        <fullName evidence="1">Uncharacterized protein</fullName>
    </submittedName>
</protein>
<reference evidence="1" key="1">
    <citation type="submission" date="2023-10" db="EMBL/GenBank/DDBJ databases">
        <title>Genome assemblies of two species of porcelain crab, Petrolisthes cinctipes and Petrolisthes manimaculis (Anomura: Porcellanidae).</title>
        <authorList>
            <person name="Angst P."/>
        </authorList>
    </citation>
    <scope>NUCLEOTIDE SEQUENCE</scope>
    <source>
        <strain evidence="1">PB745_01</strain>
        <tissue evidence="1">Gill</tissue>
    </source>
</reference>
<organism evidence="1 2">
    <name type="scientific">Petrolisthes cinctipes</name>
    <name type="common">Flat porcelain crab</name>
    <dbReference type="NCBI Taxonomy" id="88211"/>
    <lineage>
        <taxon>Eukaryota</taxon>
        <taxon>Metazoa</taxon>
        <taxon>Ecdysozoa</taxon>
        <taxon>Arthropoda</taxon>
        <taxon>Crustacea</taxon>
        <taxon>Multicrustacea</taxon>
        <taxon>Malacostraca</taxon>
        <taxon>Eumalacostraca</taxon>
        <taxon>Eucarida</taxon>
        <taxon>Decapoda</taxon>
        <taxon>Pleocyemata</taxon>
        <taxon>Anomura</taxon>
        <taxon>Galatheoidea</taxon>
        <taxon>Porcellanidae</taxon>
        <taxon>Petrolisthes</taxon>
    </lineage>
</organism>
<comment type="caution">
    <text evidence="1">The sequence shown here is derived from an EMBL/GenBank/DDBJ whole genome shotgun (WGS) entry which is preliminary data.</text>
</comment>
<dbReference type="Proteomes" id="UP001286313">
    <property type="component" value="Unassembled WGS sequence"/>
</dbReference>
<evidence type="ECO:0000313" key="1">
    <source>
        <dbReference type="EMBL" id="KAK3862365.1"/>
    </source>
</evidence>
<keyword evidence="2" id="KW-1185">Reference proteome</keyword>